<feature type="domain" description="Beta-lactamase-related" evidence="1">
    <location>
        <begin position="13"/>
        <end position="356"/>
    </location>
</feature>
<dbReference type="Proteomes" id="UP000316855">
    <property type="component" value="Chromosome"/>
</dbReference>
<keyword evidence="2" id="KW-0378">Hydrolase</keyword>
<dbReference type="Gene3D" id="3.40.710.10">
    <property type="entry name" value="DD-peptidase/beta-lactamase superfamily"/>
    <property type="match status" value="1"/>
</dbReference>
<dbReference type="PANTHER" id="PTHR43283">
    <property type="entry name" value="BETA-LACTAMASE-RELATED"/>
    <property type="match status" value="1"/>
</dbReference>
<dbReference type="Pfam" id="PF00144">
    <property type="entry name" value="Beta-lactamase"/>
    <property type="match status" value="1"/>
</dbReference>
<evidence type="ECO:0000313" key="3">
    <source>
        <dbReference type="Proteomes" id="UP000316855"/>
    </source>
</evidence>
<gene>
    <name evidence="2" type="primary">estB_5</name>
    <name evidence="2" type="ORF">Pan161_41160</name>
</gene>
<protein>
    <submittedName>
        <fullName evidence="2">Esterase EstB</fullName>
        <ecNumber evidence="2">3.1.1.-</ecNumber>
    </submittedName>
</protein>
<dbReference type="InterPro" id="IPR050789">
    <property type="entry name" value="Diverse_Enzym_Activities"/>
</dbReference>
<dbReference type="OrthoDB" id="284523at2"/>
<keyword evidence="3" id="KW-1185">Reference proteome</keyword>
<dbReference type="SUPFAM" id="SSF56601">
    <property type="entry name" value="beta-lactamase/transpeptidase-like"/>
    <property type="match status" value="1"/>
</dbReference>
<evidence type="ECO:0000259" key="1">
    <source>
        <dbReference type="Pfam" id="PF00144"/>
    </source>
</evidence>
<dbReference type="EC" id="3.1.1.-" evidence="2"/>
<proteinExistence type="predicted"/>
<name>A0A517VHF8_9PLAN</name>
<sequence length="373" mass="41232">MSRIISERWQKVEKLIDGFCHTDQVPAIALQVSVGDESRSYFSGRQRIADQADTLPDDAIFLVASITKPIVVSGALKLMEEGELLLGDRVKRYIPEFGCAGKHGITIRHLMTHTSGLPDMLPDNRALRAANAPLSEFVKQICELAPDEPPGRIVQYQSTGIAILSEVILRIAGQSCADYLRQTLFEPLEMSDTSLGLPEEWKQGDHPRVDRIPEIRIPEGLDVEPHWDWNSSYWRQFGAPWGGLLTTPADLGKFAGMLRQGGRYRDQQILSPQTIREATRDQLPSFSGLSAAARQGKGWGLGWQIVSASNSDYYGDLLSRSAFGHGGATGTVFWVDPELNASAVILTTVPQEPHGRYLARITNRIIACIEPES</sequence>
<dbReference type="KEGG" id="gax:Pan161_41160"/>
<dbReference type="InterPro" id="IPR001466">
    <property type="entry name" value="Beta-lactam-related"/>
</dbReference>
<dbReference type="GO" id="GO:0016787">
    <property type="term" value="F:hydrolase activity"/>
    <property type="evidence" value="ECO:0007669"/>
    <property type="project" value="UniProtKB-KW"/>
</dbReference>
<dbReference type="AlphaFoldDB" id="A0A517VHF8"/>
<accession>A0A517VHF8</accession>
<evidence type="ECO:0000313" key="2">
    <source>
        <dbReference type="EMBL" id="QDT92449.1"/>
    </source>
</evidence>
<reference evidence="2 3" key="1">
    <citation type="submission" date="2019-02" db="EMBL/GenBank/DDBJ databases">
        <title>Deep-cultivation of Planctomycetes and their phenomic and genomic characterization uncovers novel biology.</title>
        <authorList>
            <person name="Wiegand S."/>
            <person name="Jogler M."/>
            <person name="Boedeker C."/>
            <person name="Pinto D."/>
            <person name="Vollmers J."/>
            <person name="Rivas-Marin E."/>
            <person name="Kohn T."/>
            <person name="Peeters S.H."/>
            <person name="Heuer A."/>
            <person name="Rast P."/>
            <person name="Oberbeckmann S."/>
            <person name="Bunk B."/>
            <person name="Jeske O."/>
            <person name="Meyerdierks A."/>
            <person name="Storesund J.E."/>
            <person name="Kallscheuer N."/>
            <person name="Luecker S."/>
            <person name="Lage O.M."/>
            <person name="Pohl T."/>
            <person name="Merkel B.J."/>
            <person name="Hornburger P."/>
            <person name="Mueller R.-W."/>
            <person name="Bruemmer F."/>
            <person name="Labrenz M."/>
            <person name="Spormann A.M."/>
            <person name="Op den Camp H."/>
            <person name="Overmann J."/>
            <person name="Amann R."/>
            <person name="Jetten M.S.M."/>
            <person name="Mascher T."/>
            <person name="Medema M.H."/>
            <person name="Devos D.P."/>
            <person name="Kaster A.-K."/>
            <person name="Ovreas L."/>
            <person name="Rohde M."/>
            <person name="Galperin M.Y."/>
            <person name="Jogler C."/>
        </authorList>
    </citation>
    <scope>NUCLEOTIDE SEQUENCE [LARGE SCALE GENOMIC DNA]</scope>
    <source>
        <strain evidence="2 3">Pan161</strain>
    </source>
</reference>
<dbReference type="RefSeq" id="WP_145230138.1">
    <property type="nucleotide sequence ID" value="NZ_CP036343.1"/>
</dbReference>
<organism evidence="2 3">
    <name type="scientific">Gimesia algae</name>
    <dbReference type="NCBI Taxonomy" id="2527971"/>
    <lineage>
        <taxon>Bacteria</taxon>
        <taxon>Pseudomonadati</taxon>
        <taxon>Planctomycetota</taxon>
        <taxon>Planctomycetia</taxon>
        <taxon>Planctomycetales</taxon>
        <taxon>Planctomycetaceae</taxon>
        <taxon>Gimesia</taxon>
    </lineage>
</organism>
<dbReference type="InterPro" id="IPR012338">
    <property type="entry name" value="Beta-lactam/transpept-like"/>
</dbReference>
<dbReference type="EMBL" id="CP036343">
    <property type="protein sequence ID" value="QDT92449.1"/>
    <property type="molecule type" value="Genomic_DNA"/>
</dbReference>